<name>R0KCS9_ANAPL</name>
<reference evidence="3" key="1">
    <citation type="journal article" date="2013" name="Nat. Genet.">
        <title>The duck genome and transcriptome provide insight into an avian influenza virus reservoir species.</title>
        <authorList>
            <person name="Huang Y."/>
            <person name="Li Y."/>
            <person name="Burt D.W."/>
            <person name="Chen H."/>
            <person name="Zhang Y."/>
            <person name="Qian W."/>
            <person name="Kim H."/>
            <person name="Gan S."/>
            <person name="Zhao Y."/>
            <person name="Li J."/>
            <person name="Yi K."/>
            <person name="Feng H."/>
            <person name="Zhu P."/>
            <person name="Li B."/>
            <person name="Liu Q."/>
            <person name="Fairley S."/>
            <person name="Magor K.E."/>
            <person name="Du Z."/>
            <person name="Hu X."/>
            <person name="Goodman L."/>
            <person name="Tafer H."/>
            <person name="Vignal A."/>
            <person name="Lee T."/>
            <person name="Kim K.W."/>
            <person name="Sheng Z."/>
            <person name="An Y."/>
            <person name="Searle S."/>
            <person name="Herrero J."/>
            <person name="Groenen M.A."/>
            <person name="Crooijmans R.P."/>
            <person name="Faraut T."/>
            <person name="Cai Q."/>
            <person name="Webster R.G."/>
            <person name="Aldridge J.R."/>
            <person name="Warren W.C."/>
            <person name="Bartschat S."/>
            <person name="Kehr S."/>
            <person name="Marz M."/>
            <person name="Stadler P.F."/>
            <person name="Smith J."/>
            <person name="Kraus R.H."/>
            <person name="Zhao Y."/>
            <person name="Ren L."/>
            <person name="Fei J."/>
            <person name="Morisson M."/>
            <person name="Kaiser P."/>
            <person name="Griffin D.K."/>
            <person name="Rao M."/>
            <person name="Pitel F."/>
            <person name="Wang J."/>
            <person name="Li N."/>
        </authorList>
    </citation>
    <scope>NUCLEOTIDE SEQUENCE [LARGE SCALE GENOMIC DNA]</scope>
</reference>
<dbReference type="PANTHER" id="PTHR43347">
    <property type="entry name" value="ACYL-COA SYNTHETASE"/>
    <property type="match status" value="1"/>
</dbReference>
<dbReference type="PANTHER" id="PTHR43347:SF3">
    <property type="entry name" value="ACYL-COA SYNTHETASE SHORT-CHAIN FAMILY MEMBER 3, MITOCHONDRIAL"/>
    <property type="match status" value="1"/>
</dbReference>
<organism evidence="2 3">
    <name type="scientific">Anas platyrhynchos</name>
    <name type="common">Mallard</name>
    <name type="synonym">Anas boschas</name>
    <dbReference type="NCBI Taxonomy" id="8839"/>
    <lineage>
        <taxon>Eukaryota</taxon>
        <taxon>Metazoa</taxon>
        <taxon>Chordata</taxon>
        <taxon>Craniata</taxon>
        <taxon>Vertebrata</taxon>
        <taxon>Euteleostomi</taxon>
        <taxon>Archelosauria</taxon>
        <taxon>Archosauria</taxon>
        <taxon>Dinosauria</taxon>
        <taxon>Saurischia</taxon>
        <taxon>Theropoda</taxon>
        <taxon>Coelurosauria</taxon>
        <taxon>Aves</taxon>
        <taxon>Neognathae</taxon>
        <taxon>Galloanserae</taxon>
        <taxon>Anseriformes</taxon>
        <taxon>Anatidae</taxon>
        <taxon>Anatinae</taxon>
        <taxon>Anas</taxon>
    </lineage>
</organism>
<dbReference type="EC" id="6.2.1.1" evidence="1"/>
<evidence type="ECO:0000256" key="1">
    <source>
        <dbReference type="ARBA" id="ARBA00013275"/>
    </source>
</evidence>
<dbReference type="InterPro" id="IPR042099">
    <property type="entry name" value="ANL_N_sf"/>
</dbReference>
<dbReference type="EMBL" id="KB742497">
    <property type="protein sequence ID" value="EOB07752.1"/>
    <property type="molecule type" value="Genomic_DNA"/>
</dbReference>
<evidence type="ECO:0000313" key="2">
    <source>
        <dbReference type="EMBL" id="EOB07752.1"/>
    </source>
</evidence>
<dbReference type="AlphaFoldDB" id="R0KCS9"/>
<dbReference type="GO" id="GO:0050218">
    <property type="term" value="F:propionate-CoA ligase activity"/>
    <property type="evidence" value="ECO:0007669"/>
    <property type="project" value="TreeGrafter"/>
</dbReference>
<gene>
    <name evidence="2" type="ORF">Anapl_06747</name>
</gene>
<evidence type="ECO:0000313" key="3">
    <source>
        <dbReference type="Proteomes" id="UP000296049"/>
    </source>
</evidence>
<sequence length="242" mass="26146">MQLTSSLPLAGVVNTSSVPSTRLFVCPSHCQQLPVGLTLLLCADNLAASLPDVVIYQRSPADATLNQAQCMPVSIIGCDLDWEEELSKAQCYKCVCSFRPSILYFEYRWNNRLAHALTRVLPVTALATSLQPTQQPQQQKGPGLQLLFFATFLSYLGASSLATVLVSHYQLPKKALSLEFASSAIAHVGHICGMNSGKPVGMPDAGAYFRVLAEHEVAALFTSPTAIRAIRQQDPEAALGKQ</sequence>
<dbReference type="GO" id="GO:0005759">
    <property type="term" value="C:mitochondrial matrix"/>
    <property type="evidence" value="ECO:0007669"/>
    <property type="project" value="TreeGrafter"/>
</dbReference>
<protein>
    <recommendedName>
        <fullName evidence="1">acetate--CoA ligase</fullName>
        <ecNumber evidence="1">6.2.1.1</ecNumber>
    </recommendedName>
</protein>
<proteinExistence type="predicted"/>
<dbReference type="Proteomes" id="UP000296049">
    <property type="component" value="Unassembled WGS sequence"/>
</dbReference>
<accession>R0KCS9</accession>
<keyword evidence="3" id="KW-1185">Reference proteome</keyword>
<dbReference type="GO" id="GO:0003987">
    <property type="term" value="F:acetate-CoA ligase activity"/>
    <property type="evidence" value="ECO:0007669"/>
    <property type="project" value="UniProtKB-EC"/>
</dbReference>
<dbReference type="Gene3D" id="3.40.50.12780">
    <property type="entry name" value="N-terminal domain of ligase-like"/>
    <property type="match status" value="1"/>
</dbReference>